<feature type="compositionally biased region" description="Basic and acidic residues" evidence="1">
    <location>
        <begin position="1001"/>
        <end position="1012"/>
    </location>
</feature>
<sequence length="1070" mass="114954">MDSTSTSTSALRKPRPLAIRPGSRRTHSKRAPKRSSPPFLPPSYISPPSASAILSASSIARKISLRFPYAEVCVGEKGLRLVNLYLDYLLRRILGAAAKHQVETGIGVRGVTEGLKMVLPDRVAREACADGEAELKTYLGANIEDDLTPSPSPSTGDVEDVFDVQKAWEYARLKCMIYSTIGDVEEEYVNFILGPEHALPPASEPTGPNDITPAAAIFLTAALELVGENLLLTAIRAARNRVRSANNLQFMGAEGGGVQFFIEEQDVAKGATSSDEKAKRLWADFVEDSHNAIPTVTSSVVRKEPEVVPLRPAGLSPIFEEAGTFEGVGVGVGVGALPSPPISAHSSGSLGQQKQFVGQQTLQVPGIQLAPPTPGSEEGPLTQSQGQLAGGRGTGLGFDFGGFRDALGGCEASAGGMRESGMFEPIRDSIYRGPVEGSVDAAFTEMENDLRGQQAVVTDEHMEEEVFVSTSNDLVEGEPVTPVMQTGPFVHQHDSDYVPYRKSSIVVSDADLESEGERLRQHSFASLVGSDERRPSAIDSEMTESDVEDVQVFTAHVASIAKAEVTLSPSGARTVSSHRSSDNDLREHHRGHGFVQDSPTIVRTMSRSRDTVDRPLSPTLSERSWKSPTKSIKMLLKRSPELNGEEWGADMRRSGSSSSLGRKSVLEVDETPEQAAKRLEFEALLAADETKKITLNIGELKKIETQKLSTSPRQIPRSPLAVAEEDDDDPFVDSLRKVRAAPTENLAKFIRSTGPDGEVISHEVVVTSPIISSPGTPRSVPLIAPPTVVNPIPSPALQSLSPNRTAPKRSIAEIRAAAGLAPREPTVQKRELTYDLADFLRSTDPTNLKPADLAGPSKTSPAKKQVSFTHDTATLASASAETDSLSSVPTFGSNSFYQAKRISEDAKTTSSSVATTPILAQSTGNPNSPSLKSTKSMSQSVHGSPASTSSKRFANKSRMPQNRNMVPRAPTKDLEEDENDSAMDSDEELFGEYSRKPRKLASKDESLADFLKEMPLPSSSSRALPTPVAEPVKKSKGLFGSRRGKNDSPNKSKSQPLVSPSAEVMLGRFK</sequence>
<feature type="compositionally biased region" description="Low complexity" evidence="1">
    <location>
        <begin position="654"/>
        <end position="663"/>
    </location>
</feature>
<evidence type="ECO:0000313" key="2">
    <source>
        <dbReference type="EMBL" id="GAO49847.1"/>
    </source>
</evidence>
<reference evidence="2 3" key="1">
    <citation type="journal article" date="2011" name="J. Gen. Appl. Microbiol.">
        <title>Draft genome sequencing of the enigmatic yeast Saitoella complicata.</title>
        <authorList>
            <person name="Nishida H."/>
            <person name="Hamamoto M."/>
            <person name="Sugiyama J."/>
        </authorList>
    </citation>
    <scope>NUCLEOTIDE SEQUENCE [LARGE SCALE GENOMIC DNA]</scope>
    <source>
        <strain evidence="2 3">NRRL Y-17804</strain>
    </source>
</reference>
<protein>
    <submittedName>
        <fullName evidence="2">Uncharacterized protein</fullName>
    </submittedName>
</protein>
<comment type="caution">
    <text evidence="2">The sequence shown here is derived from an EMBL/GenBank/DDBJ whole genome shotgun (WGS) entry which is preliminary data.</text>
</comment>
<name>A0A0E9NIZ5_SAICN</name>
<feature type="region of interest" description="Disordered" evidence="1">
    <location>
        <begin position="903"/>
        <end position="1070"/>
    </location>
</feature>
<feature type="compositionally biased region" description="Polar residues" evidence="1">
    <location>
        <begin position="618"/>
        <end position="628"/>
    </location>
</feature>
<organism evidence="2 3">
    <name type="scientific">Saitoella complicata (strain BCRC 22490 / CBS 7301 / JCM 7358 / NBRC 10748 / NRRL Y-17804)</name>
    <dbReference type="NCBI Taxonomy" id="698492"/>
    <lineage>
        <taxon>Eukaryota</taxon>
        <taxon>Fungi</taxon>
        <taxon>Dikarya</taxon>
        <taxon>Ascomycota</taxon>
        <taxon>Taphrinomycotina</taxon>
        <taxon>Taphrinomycotina incertae sedis</taxon>
        <taxon>Saitoella</taxon>
    </lineage>
</organism>
<evidence type="ECO:0000256" key="1">
    <source>
        <dbReference type="SAM" id="MobiDB-lite"/>
    </source>
</evidence>
<feature type="compositionally biased region" description="Polar residues" evidence="1">
    <location>
        <begin position="908"/>
        <end position="964"/>
    </location>
</feature>
<evidence type="ECO:0000313" key="3">
    <source>
        <dbReference type="Proteomes" id="UP000033140"/>
    </source>
</evidence>
<dbReference type="Proteomes" id="UP000033140">
    <property type="component" value="Unassembled WGS sequence"/>
</dbReference>
<feature type="compositionally biased region" description="Basic residues" evidence="1">
    <location>
        <begin position="22"/>
        <end position="33"/>
    </location>
</feature>
<keyword evidence="3" id="KW-1185">Reference proteome</keyword>
<feature type="region of interest" description="Disordered" evidence="1">
    <location>
        <begin position="571"/>
        <end position="592"/>
    </location>
</feature>
<accession>A0A0E9NIZ5</accession>
<feature type="compositionally biased region" description="Acidic residues" evidence="1">
    <location>
        <begin position="974"/>
        <end position="990"/>
    </location>
</feature>
<dbReference type="STRING" id="698492.A0A0E9NIZ5"/>
<proteinExistence type="predicted"/>
<dbReference type="EMBL" id="BACD03000026">
    <property type="protein sequence ID" value="GAO49847.1"/>
    <property type="molecule type" value="Genomic_DNA"/>
</dbReference>
<reference evidence="2 3" key="2">
    <citation type="journal article" date="2014" name="J. Gen. Appl. Microbiol.">
        <title>The early diverging ascomycetous budding yeast Saitoella complicata has three histone deacetylases belonging to the Clr6, Hos2, and Rpd3 lineages.</title>
        <authorList>
            <person name="Nishida H."/>
            <person name="Matsumoto T."/>
            <person name="Kondo S."/>
            <person name="Hamamoto M."/>
            <person name="Yoshikawa H."/>
        </authorList>
    </citation>
    <scope>NUCLEOTIDE SEQUENCE [LARGE SCALE GENOMIC DNA]</scope>
    <source>
        <strain evidence="2 3">NRRL Y-17804</strain>
    </source>
</reference>
<feature type="region of interest" description="Disordered" evidence="1">
    <location>
        <begin position="645"/>
        <end position="669"/>
    </location>
</feature>
<feature type="compositionally biased region" description="Polar residues" evidence="1">
    <location>
        <begin position="1"/>
        <end position="10"/>
    </location>
</feature>
<feature type="region of interest" description="Disordered" evidence="1">
    <location>
        <begin position="841"/>
        <end position="868"/>
    </location>
</feature>
<gene>
    <name evidence="2" type="ORF">G7K_3984-t1</name>
</gene>
<feature type="region of interest" description="Disordered" evidence="1">
    <location>
        <begin position="606"/>
        <end position="628"/>
    </location>
</feature>
<feature type="region of interest" description="Disordered" evidence="1">
    <location>
        <begin position="1"/>
        <end position="43"/>
    </location>
</feature>
<reference evidence="2 3" key="3">
    <citation type="journal article" date="2015" name="Genome Announc.">
        <title>Draft Genome Sequence of the Archiascomycetous Yeast Saitoella complicata.</title>
        <authorList>
            <person name="Yamauchi K."/>
            <person name="Kondo S."/>
            <person name="Hamamoto M."/>
            <person name="Takahashi Y."/>
            <person name="Ogura Y."/>
            <person name="Hayashi T."/>
            <person name="Nishida H."/>
        </authorList>
    </citation>
    <scope>NUCLEOTIDE SEQUENCE [LARGE SCALE GENOMIC DNA]</scope>
    <source>
        <strain evidence="2 3">NRRL Y-17804</strain>
    </source>
</reference>
<feature type="compositionally biased region" description="Polar residues" evidence="1">
    <location>
        <begin position="857"/>
        <end position="868"/>
    </location>
</feature>
<dbReference type="AlphaFoldDB" id="A0A0E9NIZ5"/>